<feature type="compositionally biased region" description="Basic and acidic residues" evidence="1">
    <location>
        <begin position="171"/>
        <end position="182"/>
    </location>
</feature>
<evidence type="ECO:0000256" key="1">
    <source>
        <dbReference type="SAM" id="MobiDB-lite"/>
    </source>
</evidence>
<accession>A0A238U510</accession>
<proteinExistence type="predicted"/>
<dbReference type="AlphaFoldDB" id="A0A238U510"/>
<dbReference type="KEGG" id="tje:TJEJU_0306"/>
<dbReference type="RefSeq" id="WP_095068972.1">
    <property type="nucleotide sequence ID" value="NZ_LT899436.1"/>
</dbReference>
<organism evidence="2 3">
    <name type="scientific">Tenacibaculum jejuense</name>
    <dbReference type="NCBI Taxonomy" id="584609"/>
    <lineage>
        <taxon>Bacteria</taxon>
        <taxon>Pseudomonadati</taxon>
        <taxon>Bacteroidota</taxon>
        <taxon>Flavobacteriia</taxon>
        <taxon>Flavobacteriales</taxon>
        <taxon>Flavobacteriaceae</taxon>
        <taxon>Tenacibaculum</taxon>
    </lineage>
</organism>
<reference evidence="2 3" key="1">
    <citation type="submission" date="2017-07" db="EMBL/GenBank/DDBJ databases">
        <authorList>
            <person name="Sun Z.S."/>
            <person name="Albrecht U."/>
            <person name="Echele G."/>
            <person name="Lee C.C."/>
        </authorList>
    </citation>
    <scope>NUCLEOTIDE SEQUENCE [LARGE SCALE GENOMIC DNA]</scope>
    <source>
        <strain evidence="3">type strain: KCTC 22618</strain>
    </source>
</reference>
<dbReference type="EMBL" id="LT899436">
    <property type="protein sequence ID" value="SNR14106.1"/>
    <property type="molecule type" value="Genomic_DNA"/>
</dbReference>
<evidence type="ECO:0000313" key="2">
    <source>
        <dbReference type="EMBL" id="SNR14106.1"/>
    </source>
</evidence>
<sequence length="249" mass="27624">MNMFRETPQIGQEILNVPMGEMIQQMAESIAEAQLKLDSNSIEVAEMMGGLKAITTEVDGKEVITFEDSRVFFGSEKVKVSDAVIIYNNTTDDATKHQIFNEAGTGKNTDKFEADGSTGNIKLKGATDENAEIIIPSRKSMLELGFSPTFYQFVDTILKVTMGITFTREGSSSREYSRKSEQKGGSFGFGFRRGFRSNRTVSTTQVNASHSQKYSYSAEASSLLQTKLVPIPPPAILEERIRKLMELNE</sequence>
<gene>
    <name evidence="2" type="ORF">TJEJU_0306</name>
</gene>
<protein>
    <submittedName>
        <fullName evidence="2">Uncharacterized protein</fullName>
    </submittedName>
</protein>
<keyword evidence="3" id="KW-1185">Reference proteome</keyword>
<feature type="region of interest" description="Disordered" evidence="1">
    <location>
        <begin position="170"/>
        <end position="191"/>
    </location>
</feature>
<name>A0A238U510_9FLAO</name>
<evidence type="ECO:0000313" key="3">
    <source>
        <dbReference type="Proteomes" id="UP000215214"/>
    </source>
</evidence>
<dbReference type="Proteomes" id="UP000215214">
    <property type="component" value="Chromosome TJEJU"/>
</dbReference>
<dbReference type="OrthoDB" id="1186202at2"/>